<evidence type="ECO:0000313" key="3">
    <source>
        <dbReference type="Proteomes" id="UP000078113"/>
    </source>
</evidence>
<organism evidence="2 3">
    <name type="scientific">Tilletia walkeri</name>
    <dbReference type="NCBI Taxonomy" id="117179"/>
    <lineage>
        <taxon>Eukaryota</taxon>
        <taxon>Fungi</taxon>
        <taxon>Dikarya</taxon>
        <taxon>Basidiomycota</taxon>
        <taxon>Ustilaginomycotina</taxon>
        <taxon>Exobasidiomycetes</taxon>
        <taxon>Tilletiales</taxon>
        <taxon>Tilletiaceae</taxon>
        <taxon>Tilletia</taxon>
    </lineage>
</organism>
<dbReference type="AlphaFoldDB" id="A0A8X7N509"/>
<protein>
    <submittedName>
        <fullName evidence="2">Uncharacterized protein</fullName>
    </submittedName>
</protein>
<sequence>MDCWTLRPRQAIQKEVEGYFKRNMGQTGVTTICMEAMQRRYEAEMQRDEAKRVLRQTQDELEDLKVAYDEVASQLDDWILEDGSPGPRSVAFVKELRSLRVEKTALKGLVTAQEVGLETVRGELKAAQEEHRVTVAEYSKRKRTDSGSFKVVRQSDEDQLRKDLAVERSLRIDLQRQLADLRMEHSLLQADLERPRPDPYRPPSHVDLNSLTSMREELDRLTHNEQVARAANDFYMMRHHFALSELEALDRDIGVHMLRYRSWMRGKEEEVRSMRRKLLSAKGLSDLDSPRIESSQTWTKHEHALFIDLPREALVNADDRRSSPPVLFSQAIRPDPESVRRQIDSVYLDLELEISAAQRSCVRYTSASDDLQVGFFPLPFPAASSSSSSDWASLGETQLL</sequence>
<gene>
    <name evidence="2" type="ORF">A4X09_0g6519</name>
</gene>
<name>A0A8X7N509_9BASI</name>
<reference evidence="2" key="1">
    <citation type="submission" date="2016-04" db="EMBL/GenBank/DDBJ databases">
        <authorList>
            <person name="Nguyen H.D."/>
            <person name="Samba Siva P."/>
            <person name="Cullis J."/>
            <person name="Levesque C.A."/>
            <person name="Hambleton S."/>
        </authorList>
    </citation>
    <scope>NUCLEOTIDE SEQUENCE</scope>
    <source>
        <strain evidence="2">DAOMC 236422</strain>
    </source>
</reference>
<evidence type="ECO:0000313" key="2">
    <source>
        <dbReference type="EMBL" id="KAE8265803.1"/>
    </source>
</evidence>
<dbReference type="Proteomes" id="UP000078113">
    <property type="component" value="Unassembled WGS sequence"/>
</dbReference>
<feature type="coiled-coil region" evidence="1">
    <location>
        <begin position="40"/>
        <end position="74"/>
    </location>
</feature>
<keyword evidence="1" id="KW-0175">Coiled coil</keyword>
<dbReference type="EMBL" id="LWDG02000426">
    <property type="protein sequence ID" value="KAE8265803.1"/>
    <property type="molecule type" value="Genomic_DNA"/>
</dbReference>
<keyword evidence="3" id="KW-1185">Reference proteome</keyword>
<evidence type="ECO:0000256" key="1">
    <source>
        <dbReference type="SAM" id="Coils"/>
    </source>
</evidence>
<reference evidence="2" key="2">
    <citation type="journal article" date="2019" name="IMA Fungus">
        <title>Genome sequencing and comparison of five Tilletia species to identify candidate genes for the detection of regulated species infecting wheat.</title>
        <authorList>
            <person name="Nguyen H.D.T."/>
            <person name="Sultana T."/>
            <person name="Kesanakurti P."/>
            <person name="Hambleton S."/>
        </authorList>
    </citation>
    <scope>NUCLEOTIDE SEQUENCE</scope>
    <source>
        <strain evidence="2">DAOMC 236422</strain>
    </source>
</reference>
<proteinExistence type="predicted"/>
<comment type="caution">
    <text evidence="2">The sequence shown here is derived from an EMBL/GenBank/DDBJ whole genome shotgun (WGS) entry which is preliminary data.</text>
</comment>
<accession>A0A8X7N509</accession>